<dbReference type="PANTHER" id="PTHR10607:SF1">
    <property type="entry name" value="OSTEOPONTIN"/>
    <property type="match status" value="1"/>
</dbReference>
<evidence type="ECO:0000256" key="1">
    <source>
        <dbReference type="SAM" id="MobiDB-lite"/>
    </source>
</evidence>
<feature type="region of interest" description="Disordered" evidence="1">
    <location>
        <begin position="93"/>
        <end position="204"/>
    </location>
</feature>
<dbReference type="InterPro" id="IPR002038">
    <property type="entry name" value="Osteopontin"/>
</dbReference>
<feature type="compositionally biased region" description="Basic and acidic residues" evidence="1">
    <location>
        <begin position="281"/>
        <end position="295"/>
    </location>
</feature>
<sequence>MTEWCYDMVSWGIRFRSLCIITCGLYQKPLEQHLNSGQCCLPAASQQRRQTRTASSRTGFLSLCKKQGPTTTMRTVVICLCLLGIVSAFPVKQTDSGSSEETHNAVSTEDFSQETAPSSSNESPEHTDDADDRDGDSLQDALDSHNSDEDDDDDEAEDTDSSDESHHSDESDETTTEFPTDNPATIVFTPAFPTGDYDGRGDSVAYGLRSKAKKLHRLDVQETEEDLTSYMESREGGDPHKVAKHLQVSATWDSDPSPGKSGVSHESHSLENSLPVEPQSQEDRQLKFRVSHELDSASSEVN</sequence>
<dbReference type="GeneID" id="103120896"/>
<reference evidence="3" key="1">
    <citation type="submission" date="2025-08" db="UniProtKB">
        <authorList>
            <consortium name="RefSeq"/>
        </authorList>
    </citation>
    <scope>IDENTIFICATION</scope>
</reference>
<name>A0ABM3X4L9_ERIEU</name>
<feature type="compositionally biased region" description="Acidic residues" evidence="1">
    <location>
        <begin position="148"/>
        <end position="162"/>
    </location>
</feature>
<organism evidence="2 3">
    <name type="scientific">Erinaceus europaeus</name>
    <name type="common">Western European hedgehog</name>
    <dbReference type="NCBI Taxonomy" id="9365"/>
    <lineage>
        <taxon>Eukaryota</taxon>
        <taxon>Metazoa</taxon>
        <taxon>Chordata</taxon>
        <taxon>Craniata</taxon>
        <taxon>Vertebrata</taxon>
        <taxon>Euteleostomi</taxon>
        <taxon>Mammalia</taxon>
        <taxon>Eutheria</taxon>
        <taxon>Laurasiatheria</taxon>
        <taxon>Eulipotyphla</taxon>
        <taxon>Erinaceidae</taxon>
        <taxon>Erinaceinae</taxon>
        <taxon>Erinaceus</taxon>
    </lineage>
</organism>
<proteinExistence type="predicted"/>
<dbReference type="PANTHER" id="PTHR10607">
    <property type="entry name" value="OSTEOPONTIN"/>
    <property type="match status" value="1"/>
</dbReference>
<feature type="region of interest" description="Disordered" evidence="1">
    <location>
        <begin position="221"/>
        <end position="302"/>
    </location>
</feature>
<gene>
    <name evidence="3" type="primary">SPP1</name>
</gene>
<dbReference type="PRINTS" id="PR00216">
    <property type="entry name" value="OSTEOPONTIN"/>
</dbReference>
<keyword evidence="2" id="KW-1185">Reference proteome</keyword>
<accession>A0ABM3X4L9</accession>
<feature type="compositionally biased region" description="Basic and acidic residues" evidence="1">
    <location>
        <begin position="232"/>
        <end position="241"/>
    </location>
</feature>
<dbReference type="Pfam" id="PF00865">
    <property type="entry name" value="Osteopontin"/>
    <property type="match status" value="2"/>
</dbReference>
<feature type="compositionally biased region" description="Polar residues" evidence="1">
    <location>
        <begin position="93"/>
        <end position="122"/>
    </location>
</feature>
<dbReference type="RefSeq" id="XP_060043768.1">
    <property type="nucleotide sequence ID" value="XM_060187785.1"/>
</dbReference>
<evidence type="ECO:0000313" key="3">
    <source>
        <dbReference type="RefSeq" id="XP_060043768.1"/>
    </source>
</evidence>
<dbReference type="Proteomes" id="UP001652624">
    <property type="component" value="Chromosome 3"/>
</dbReference>
<protein>
    <submittedName>
        <fullName evidence="3">Osteopontin isoform X1</fullName>
    </submittedName>
</protein>
<dbReference type="SMART" id="SM00017">
    <property type="entry name" value="OSTEO"/>
    <property type="match status" value="1"/>
</dbReference>
<evidence type="ECO:0000313" key="2">
    <source>
        <dbReference type="Proteomes" id="UP001652624"/>
    </source>
</evidence>